<proteinExistence type="predicted"/>
<evidence type="ECO:0000313" key="4">
    <source>
        <dbReference type="EMBL" id="MFD2262921.1"/>
    </source>
</evidence>
<evidence type="ECO:0000313" key="5">
    <source>
        <dbReference type="Proteomes" id="UP001597295"/>
    </source>
</evidence>
<gene>
    <name evidence="4" type="ORF">ACFSM5_08480</name>
</gene>
<dbReference type="PANTHER" id="PTHR33121">
    <property type="entry name" value="CYCLIC DI-GMP PHOSPHODIESTERASE PDEF"/>
    <property type="match status" value="1"/>
</dbReference>
<dbReference type="RefSeq" id="WP_379875890.1">
    <property type="nucleotide sequence ID" value="NZ_JBHUIP010000006.1"/>
</dbReference>
<dbReference type="InterPro" id="IPR035919">
    <property type="entry name" value="EAL_sf"/>
</dbReference>
<dbReference type="InterPro" id="IPR011006">
    <property type="entry name" value="CheY-like_superfamily"/>
</dbReference>
<feature type="domain" description="EAL" evidence="3">
    <location>
        <begin position="134"/>
        <end position="387"/>
    </location>
</feature>
<feature type="modified residue" description="4-aspartylphosphate" evidence="1">
    <location>
        <position position="60"/>
    </location>
</feature>
<protein>
    <submittedName>
        <fullName evidence="4">EAL domain-containing protein</fullName>
    </submittedName>
</protein>
<dbReference type="CDD" id="cd01948">
    <property type="entry name" value="EAL"/>
    <property type="match status" value="1"/>
</dbReference>
<dbReference type="InterPro" id="IPR001633">
    <property type="entry name" value="EAL_dom"/>
</dbReference>
<evidence type="ECO:0000259" key="3">
    <source>
        <dbReference type="PROSITE" id="PS50883"/>
    </source>
</evidence>
<dbReference type="PANTHER" id="PTHR33121:SF71">
    <property type="entry name" value="OXYGEN SENSOR PROTEIN DOSP"/>
    <property type="match status" value="1"/>
</dbReference>
<reference evidence="5" key="1">
    <citation type="journal article" date="2019" name="Int. J. Syst. Evol. Microbiol.">
        <title>The Global Catalogue of Microorganisms (GCM) 10K type strain sequencing project: providing services to taxonomists for standard genome sequencing and annotation.</title>
        <authorList>
            <consortium name="The Broad Institute Genomics Platform"/>
            <consortium name="The Broad Institute Genome Sequencing Center for Infectious Disease"/>
            <person name="Wu L."/>
            <person name="Ma J."/>
        </authorList>
    </citation>
    <scope>NUCLEOTIDE SEQUENCE [LARGE SCALE GENOMIC DNA]</scope>
    <source>
        <strain evidence="5">CGMCC 1.19062</strain>
    </source>
</reference>
<comment type="caution">
    <text evidence="4">The sequence shown here is derived from an EMBL/GenBank/DDBJ whole genome shotgun (WGS) entry which is preliminary data.</text>
</comment>
<name>A0ABW5DSK0_9PROT</name>
<dbReference type="PROSITE" id="PS50110">
    <property type="entry name" value="RESPONSE_REGULATORY"/>
    <property type="match status" value="1"/>
</dbReference>
<dbReference type="Pfam" id="PF00563">
    <property type="entry name" value="EAL"/>
    <property type="match status" value="1"/>
</dbReference>
<organism evidence="4 5">
    <name type="scientific">Lacibacterium aquatile</name>
    <dbReference type="NCBI Taxonomy" id="1168082"/>
    <lineage>
        <taxon>Bacteria</taxon>
        <taxon>Pseudomonadati</taxon>
        <taxon>Pseudomonadota</taxon>
        <taxon>Alphaproteobacteria</taxon>
        <taxon>Rhodospirillales</taxon>
        <taxon>Rhodospirillaceae</taxon>
    </lineage>
</organism>
<evidence type="ECO:0000256" key="1">
    <source>
        <dbReference type="PROSITE-ProRule" id="PRU00169"/>
    </source>
</evidence>
<dbReference type="Gene3D" id="3.20.20.450">
    <property type="entry name" value="EAL domain"/>
    <property type="match status" value="1"/>
</dbReference>
<dbReference type="InterPro" id="IPR050706">
    <property type="entry name" value="Cyclic-di-GMP_PDE-like"/>
</dbReference>
<keyword evidence="5" id="KW-1185">Reference proteome</keyword>
<dbReference type="EMBL" id="JBHUIP010000006">
    <property type="protein sequence ID" value="MFD2262921.1"/>
    <property type="molecule type" value="Genomic_DNA"/>
</dbReference>
<dbReference type="SUPFAM" id="SSF141868">
    <property type="entry name" value="EAL domain-like"/>
    <property type="match status" value="1"/>
</dbReference>
<accession>A0ABW5DSK0</accession>
<dbReference type="Gene3D" id="3.40.50.2300">
    <property type="match status" value="1"/>
</dbReference>
<keyword evidence="1" id="KW-0597">Phosphoprotein</keyword>
<dbReference type="PROSITE" id="PS50883">
    <property type="entry name" value="EAL"/>
    <property type="match status" value="1"/>
</dbReference>
<sequence length="387" mass="42249">MKKPPHEAADVLILDHDLQQADLLRGAMKRRGADARILGDIDAVQSALKQSPQPSVIVMDLYLGTADAVDILNVLHRGKFEGEVILASEAPARTLQAVRRLAADMKVHIVAVFQKPFDISEVSRIVAQKLDAKRPPSVEQIADGALRGEMVALFQPQIEIATGRVQGAEALVRWRQEDGSLWSPARFIDIAEEGGLMPIITQTMLEQSIAAAQLLRQRGADISIAVNASSSVLTDNTFVQQLFQRLTAADLPSQTIKIEVTESLACTNNLAIAETLTRLRIRGVALSLDDFGTGYSSLVALHRMPFSELKIDQSFVRDLGHDHDASTIASAVIDMAQTLGLSVCAEGIEHEHALSFLKEKNCAKGQGWYFGKPMTLENLLQHINRNG</sequence>
<feature type="domain" description="Response regulatory" evidence="2">
    <location>
        <begin position="10"/>
        <end position="130"/>
    </location>
</feature>
<dbReference type="Proteomes" id="UP001597295">
    <property type="component" value="Unassembled WGS sequence"/>
</dbReference>
<dbReference type="SMART" id="SM00052">
    <property type="entry name" value="EAL"/>
    <property type="match status" value="1"/>
</dbReference>
<dbReference type="SUPFAM" id="SSF52172">
    <property type="entry name" value="CheY-like"/>
    <property type="match status" value="1"/>
</dbReference>
<evidence type="ECO:0000259" key="2">
    <source>
        <dbReference type="PROSITE" id="PS50110"/>
    </source>
</evidence>
<dbReference type="InterPro" id="IPR001789">
    <property type="entry name" value="Sig_transdc_resp-reg_receiver"/>
</dbReference>